<dbReference type="EMBL" id="MGFP01000010">
    <property type="protein sequence ID" value="OGM10463.1"/>
    <property type="molecule type" value="Genomic_DNA"/>
</dbReference>
<evidence type="ECO:0000313" key="5">
    <source>
        <dbReference type="Proteomes" id="UP000179219"/>
    </source>
</evidence>
<keyword evidence="2" id="KW-0326">Glycosidase</keyword>
<organism evidence="4 5">
    <name type="scientific">Candidatus Woesebacteria bacterium RBG_13_34_9</name>
    <dbReference type="NCBI Taxonomy" id="1802477"/>
    <lineage>
        <taxon>Bacteria</taxon>
        <taxon>Candidatus Woeseibacteriota</taxon>
    </lineage>
</organism>
<evidence type="ECO:0000256" key="1">
    <source>
        <dbReference type="ARBA" id="ARBA00022801"/>
    </source>
</evidence>
<dbReference type="GO" id="GO:0005829">
    <property type="term" value="C:cytosol"/>
    <property type="evidence" value="ECO:0007669"/>
    <property type="project" value="TreeGrafter"/>
</dbReference>
<sequence>MELLKKSVEDNAIIIGIGPFTNLYLLDKKYPGILKRAKLFLMAGYVYPPAEGYPRWKQNYDFNIQVDVVSAKHVLENSQPTLIPITVTVETYLRRVYLDKLKRSDDLNKLIAKQSEVFAIDEKNEEKYGKTCSKLPEDIINFQHDSLTTAIALGWKDGVEFKELPLNFMIKDTWLNEAIDPSSKRIYRVVTKIDGEKFSNYWLEKVIS</sequence>
<dbReference type="Pfam" id="PF01156">
    <property type="entry name" value="IU_nuc_hydro"/>
    <property type="match status" value="1"/>
</dbReference>
<dbReference type="SUPFAM" id="SSF53590">
    <property type="entry name" value="Nucleoside hydrolase"/>
    <property type="match status" value="1"/>
</dbReference>
<dbReference type="PANTHER" id="PTHR12304">
    <property type="entry name" value="INOSINE-URIDINE PREFERRING NUCLEOSIDE HYDROLASE"/>
    <property type="match status" value="1"/>
</dbReference>
<evidence type="ECO:0000313" key="4">
    <source>
        <dbReference type="EMBL" id="OGM10463.1"/>
    </source>
</evidence>
<feature type="domain" description="Inosine/uridine-preferring nucleoside hydrolase" evidence="3">
    <location>
        <begin position="9"/>
        <end position="199"/>
    </location>
</feature>
<reference evidence="4 5" key="1">
    <citation type="journal article" date="2016" name="Nat. Commun.">
        <title>Thousands of microbial genomes shed light on interconnected biogeochemical processes in an aquifer system.</title>
        <authorList>
            <person name="Anantharaman K."/>
            <person name="Brown C.T."/>
            <person name="Hug L.A."/>
            <person name="Sharon I."/>
            <person name="Castelle C.J."/>
            <person name="Probst A.J."/>
            <person name="Thomas B.C."/>
            <person name="Singh A."/>
            <person name="Wilkins M.J."/>
            <person name="Karaoz U."/>
            <person name="Brodie E.L."/>
            <person name="Williams K.H."/>
            <person name="Hubbard S.S."/>
            <person name="Banfield J.F."/>
        </authorList>
    </citation>
    <scope>NUCLEOTIDE SEQUENCE [LARGE SCALE GENOMIC DNA]</scope>
</reference>
<protein>
    <recommendedName>
        <fullName evidence="3">Inosine/uridine-preferring nucleoside hydrolase domain-containing protein</fullName>
    </recommendedName>
</protein>
<keyword evidence="1" id="KW-0378">Hydrolase</keyword>
<dbReference type="Gene3D" id="3.90.245.10">
    <property type="entry name" value="Ribonucleoside hydrolase-like"/>
    <property type="match status" value="1"/>
</dbReference>
<proteinExistence type="predicted"/>
<dbReference type="InterPro" id="IPR001910">
    <property type="entry name" value="Inosine/uridine_hydrolase_dom"/>
</dbReference>
<dbReference type="AlphaFoldDB" id="A0A1F7X6E3"/>
<evidence type="ECO:0000259" key="3">
    <source>
        <dbReference type="Pfam" id="PF01156"/>
    </source>
</evidence>
<dbReference type="PANTHER" id="PTHR12304:SF4">
    <property type="entry name" value="URIDINE NUCLEOSIDASE"/>
    <property type="match status" value="1"/>
</dbReference>
<dbReference type="InterPro" id="IPR036452">
    <property type="entry name" value="Ribo_hydro-like"/>
</dbReference>
<gene>
    <name evidence="4" type="ORF">A2159_00415</name>
</gene>
<dbReference type="Proteomes" id="UP000179219">
    <property type="component" value="Unassembled WGS sequence"/>
</dbReference>
<dbReference type="GO" id="GO:0006152">
    <property type="term" value="P:purine nucleoside catabolic process"/>
    <property type="evidence" value="ECO:0007669"/>
    <property type="project" value="TreeGrafter"/>
</dbReference>
<evidence type="ECO:0000256" key="2">
    <source>
        <dbReference type="ARBA" id="ARBA00023295"/>
    </source>
</evidence>
<name>A0A1F7X6E3_9BACT</name>
<dbReference type="InterPro" id="IPR023186">
    <property type="entry name" value="IUNH"/>
</dbReference>
<dbReference type="GO" id="GO:0008477">
    <property type="term" value="F:purine nucleosidase activity"/>
    <property type="evidence" value="ECO:0007669"/>
    <property type="project" value="TreeGrafter"/>
</dbReference>
<accession>A0A1F7X6E3</accession>
<comment type="caution">
    <text evidence="4">The sequence shown here is derived from an EMBL/GenBank/DDBJ whole genome shotgun (WGS) entry which is preliminary data.</text>
</comment>